<dbReference type="AlphaFoldDB" id="A0A939E402"/>
<dbReference type="GO" id="GO:0016874">
    <property type="term" value="F:ligase activity"/>
    <property type="evidence" value="ECO:0007669"/>
    <property type="project" value="UniProtKB-KW"/>
</dbReference>
<dbReference type="GO" id="GO:0071766">
    <property type="term" value="P:Actinobacterium-type cell wall biogenesis"/>
    <property type="evidence" value="ECO:0007669"/>
    <property type="project" value="UniProtKB-ARBA"/>
</dbReference>
<keyword evidence="4" id="KW-0443">Lipid metabolism</keyword>
<keyword evidence="3" id="KW-0276">Fatty acid metabolism</keyword>
<dbReference type="InterPro" id="IPR000873">
    <property type="entry name" value="AMP-dep_synth/lig_dom"/>
</dbReference>
<dbReference type="GO" id="GO:0005886">
    <property type="term" value="C:plasma membrane"/>
    <property type="evidence" value="ECO:0007669"/>
    <property type="project" value="TreeGrafter"/>
</dbReference>
<dbReference type="CDD" id="cd05931">
    <property type="entry name" value="FAAL"/>
    <property type="match status" value="1"/>
</dbReference>
<dbReference type="GO" id="GO:0070566">
    <property type="term" value="F:adenylyltransferase activity"/>
    <property type="evidence" value="ECO:0007669"/>
    <property type="project" value="TreeGrafter"/>
</dbReference>
<gene>
    <name evidence="6" type="ORF">JZY06_11630</name>
</gene>
<keyword evidence="2" id="KW-0436">Ligase</keyword>
<dbReference type="Gene3D" id="3.30.300.30">
    <property type="match status" value="1"/>
</dbReference>
<dbReference type="Pfam" id="PF00501">
    <property type="entry name" value="AMP-binding"/>
    <property type="match status" value="1"/>
</dbReference>
<protein>
    <submittedName>
        <fullName evidence="6">AMP-binding protein</fullName>
    </submittedName>
</protein>
<evidence type="ECO:0000313" key="7">
    <source>
        <dbReference type="Proteomes" id="UP000664332"/>
    </source>
</evidence>
<feature type="domain" description="AMP-dependent synthetase/ligase" evidence="5">
    <location>
        <begin position="38"/>
        <end position="456"/>
    </location>
</feature>
<dbReference type="SUPFAM" id="SSF56801">
    <property type="entry name" value="Acetyl-CoA synthetase-like"/>
    <property type="match status" value="1"/>
</dbReference>
<dbReference type="GO" id="GO:0006633">
    <property type="term" value="P:fatty acid biosynthetic process"/>
    <property type="evidence" value="ECO:0007669"/>
    <property type="project" value="TreeGrafter"/>
</dbReference>
<comment type="similarity">
    <text evidence="1">Belongs to the ATP-dependent AMP-binding enzyme family.</text>
</comment>
<dbReference type="InterPro" id="IPR045851">
    <property type="entry name" value="AMP-bd_C_sf"/>
</dbReference>
<evidence type="ECO:0000256" key="2">
    <source>
        <dbReference type="ARBA" id="ARBA00022598"/>
    </source>
</evidence>
<evidence type="ECO:0000256" key="1">
    <source>
        <dbReference type="ARBA" id="ARBA00006432"/>
    </source>
</evidence>
<proteinExistence type="inferred from homology"/>
<evidence type="ECO:0000259" key="5">
    <source>
        <dbReference type="Pfam" id="PF00501"/>
    </source>
</evidence>
<dbReference type="FunFam" id="3.40.50.12780:FF:000013">
    <property type="entry name" value="Long-chain-fatty-acid--AMP ligase FadD32"/>
    <property type="match status" value="1"/>
</dbReference>
<evidence type="ECO:0000256" key="3">
    <source>
        <dbReference type="ARBA" id="ARBA00022832"/>
    </source>
</evidence>
<evidence type="ECO:0000313" key="6">
    <source>
        <dbReference type="EMBL" id="MBN9645256.1"/>
    </source>
</evidence>
<organism evidence="6 7">
    <name type="scientific">Corynebacterium mendelii</name>
    <dbReference type="NCBI Taxonomy" id="2765362"/>
    <lineage>
        <taxon>Bacteria</taxon>
        <taxon>Bacillati</taxon>
        <taxon>Actinomycetota</taxon>
        <taxon>Actinomycetes</taxon>
        <taxon>Mycobacteriales</taxon>
        <taxon>Corynebacteriaceae</taxon>
        <taxon>Corynebacterium</taxon>
    </lineage>
</organism>
<dbReference type="Gene3D" id="3.40.50.12780">
    <property type="entry name" value="N-terminal domain of ligase-like"/>
    <property type="match status" value="1"/>
</dbReference>
<dbReference type="EMBL" id="JAFLEQ010000017">
    <property type="protein sequence ID" value="MBN9645256.1"/>
    <property type="molecule type" value="Genomic_DNA"/>
</dbReference>
<evidence type="ECO:0000256" key="4">
    <source>
        <dbReference type="ARBA" id="ARBA00023098"/>
    </source>
</evidence>
<dbReference type="PANTHER" id="PTHR22754">
    <property type="entry name" value="DISCO-INTERACTING PROTEIN 2 DIP2 -RELATED"/>
    <property type="match status" value="1"/>
</dbReference>
<dbReference type="PANTHER" id="PTHR22754:SF32">
    <property type="entry name" value="DISCO-INTERACTING PROTEIN 2"/>
    <property type="match status" value="1"/>
</dbReference>
<sequence>MDTKAIVAHFTGPDGQLAIPEQLTIPAMAEMLTSMAVAAGAGDQTAVTGWDFSSDPDGVRDSYTRVQANRRIKAIGARLQQVAQPGDRAAILMGNCPHYVFSFLGAMYAGLIPVPLYDPNEPGHQAHLSAVAGDCEPSVILTNNRSAAAVRQRFAEVPAARRPRIISVESLPDSLADSWQSPDQTEAGRAVLEELAAAGVAPVDSPAFYQYTSGSTRTPAGVRLTHRSIITNALQIYKAVEFVDPARMVIWLPLHHDMGIVLSAVFTVLGHPVDIMSPTDFLQRPGRWISLLDRRHDNDHVYTASPNFALELTARYGHPAAGAHTPDLSAVEGLFIGSETITPQALDAFEDTFVPFGLNKGRLKPGYGLAEATLLVTVTQHDGGAAIHRVDRSALADGRLEPVGQDCGSAVSLISCGSVVVPQQLVIVDPDTRQELPDGRIGEMWVHGDNVAAGYLDREDDTRATFRNRLAGRLDDNSRAAGAPDDDRWMATGDLAGFIDGEIVITGRMKELIVIAGRNHYPADIEYTAQQATGHIAAGVVAAFGVPGESGEQLVVVAERDPDNDSAGDRAAAADIRAAVTAGHGVAPARVLIVDPGTIKRSSSNKIARRVNRAAYLDGYFTAP</sequence>
<dbReference type="RefSeq" id="WP_207279719.1">
    <property type="nucleotide sequence ID" value="NZ_JAFLEQ010000017.1"/>
</dbReference>
<dbReference type="Proteomes" id="UP000664332">
    <property type="component" value="Unassembled WGS sequence"/>
</dbReference>
<dbReference type="NCBIfam" id="NF040633">
    <property type="entry name" value="FadD32_Coryne"/>
    <property type="match status" value="1"/>
</dbReference>
<comment type="caution">
    <text evidence="6">The sequence shown here is derived from an EMBL/GenBank/DDBJ whole genome shotgun (WGS) entry which is preliminary data.</text>
</comment>
<name>A0A939E402_9CORY</name>
<reference evidence="6" key="1">
    <citation type="submission" date="2021-03" db="EMBL/GenBank/DDBJ databases">
        <authorList>
            <person name="Sun Q."/>
        </authorList>
    </citation>
    <scope>NUCLEOTIDE SEQUENCE</scope>
    <source>
        <strain evidence="6">CCM 8862</strain>
    </source>
</reference>
<keyword evidence="7" id="KW-1185">Reference proteome</keyword>
<dbReference type="InterPro" id="IPR042099">
    <property type="entry name" value="ANL_N_sf"/>
</dbReference>
<accession>A0A939E402</accession>
<dbReference type="InterPro" id="IPR040097">
    <property type="entry name" value="FAAL/FAAC"/>
</dbReference>